<evidence type="ECO:0000256" key="1">
    <source>
        <dbReference type="SAM" id="MobiDB-lite"/>
    </source>
</evidence>
<protein>
    <submittedName>
        <fullName evidence="2">Uncharacterized protein</fullName>
    </submittedName>
</protein>
<comment type="caution">
    <text evidence="2">The sequence shown here is derived from an EMBL/GenBank/DDBJ whole genome shotgun (WGS) entry which is preliminary data.</text>
</comment>
<name>A0A918MLP1_9ACTN</name>
<dbReference type="AlphaFoldDB" id="A0A918MLP1"/>
<organism evidence="2 3">
    <name type="scientific">Streptomyces lucensis JCM 4490</name>
    <dbReference type="NCBI Taxonomy" id="1306176"/>
    <lineage>
        <taxon>Bacteria</taxon>
        <taxon>Bacillati</taxon>
        <taxon>Actinomycetota</taxon>
        <taxon>Actinomycetes</taxon>
        <taxon>Kitasatosporales</taxon>
        <taxon>Streptomycetaceae</taxon>
        <taxon>Streptomyces</taxon>
    </lineage>
</organism>
<evidence type="ECO:0000313" key="3">
    <source>
        <dbReference type="Proteomes" id="UP000620224"/>
    </source>
</evidence>
<dbReference type="EMBL" id="BMUE01000001">
    <property type="protein sequence ID" value="GGW34060.1"/>
    <property type="molecule type" value="Genomic_DNA"/>
</dbReference>
<feature type="region of interest" description="Disordered" evidence="1">
    <location>
        <begin position="227"/>
        <end position="253"/>
    </location>
</feature>
<gene>
    <name evidence="2" type="ORF">GCM10010503_07680</name>
</gene>
<evidence type="ECO:0000313" key="2">
    <source>
        <dbReference type="EMBL" id="GGW34060.1"/>
    </source>
</evidence>
<sequence length="305" mass="32364">MRPSGCRCPCYAVDSTCQIIEAARQAIGDTATATAAALSPVNRRTFPVRLRATTPPPTRIAAPAPMRIAAPASAASAPLSSPATPDAAVPGPVLDQVLDESHEFVGFEGLGEKGVHADIESGLDLMLRARADDGEREMVRAGIGTEPGGGPQTVQPRHDDIECHDIGPHLVNDVQTLGTIGRGHDLEPFQLKVDPDQLPDDLVVVHNKHPAGGAWHNSRVGPHRSPRPGFPHFHPVQGTHHRPPGKRVPDHPVRPDSVLPVAASEQLSSRHAPVAQGIEQRPPEPCAQVRILPGALAGQRPKTTF</sequence>
<dbReference type="Proteomes" id="UP000620224">
    <property type="component" value="Unassembled WGS sequence"/>
</dbReference>
<accession>A0A918MLP1</accession>
<reference evidence="2" key="1">
    <citation type="journal article" date="2014" name="Int. J. Syst. Evol. Microbiol.">
        <title>Complete genome sequence of Corynebacterium casei LMG S-19264T (=DSM 44701T), isolated from a smear-ripened cheese.</title>
        <authorList>
            <consortium name="US DOE Joint Genome Institute (JGI-PGF)"/>
            <person name="Walter F."/>
            <person name="Albersmeier A."/>
            <person name="Kalinowski J."/>
            <person name="Ruckert C."/>
        </authorList>
    </citation>
    <scope>NUCLEOTIDE SEQUENCE</scope>
    <source>
        <strain evidence="2">JCM 4490</strain>
    </source>
</reference>
<keyword evidence="3" id="KW-1185">Reference proteome</keyword>
<proteinExistence type="predicted"/>
<reference evidence="2" key="2">
    <citation type="submission" date="2020-09" db="EMBL/GenBank/DDBJ databases">
        <authorList>
            <person name="Sun Q."/>
            <person name="Ohkuma M."/>
        </authorList>
    </citation>
    <scope>NUCLEOTIDE SEQUENCE</scope>
    <source>
        <strain evidence="2">JCM 4490</strain>
    </source>
</reference>